<name>A0ABX2GSW6_9FIRM</name>
<protein>
    <submittedName>
        <fullName evidence="7">ABC transporter permease</fullName>
    </submittedName>
</protein>
<proteinExistence type="predicted"/>
<dbReference type="RefSeq" id="WP_173744037.1">
    <property type="nucleotide sequence ID" value="NZ_JAAIPF010000032.1"/>
</dbReference>
<evidence type="ECO:0000256" key="5">
    <source>
        <dbReference type="ARBA" id="ARBA00023136"/>
    </source>
</evidence>
<evidence type="ECO:0000256" key="3">
    <source>
        <dbReference type="ARBA" id="ARBA00022692"/>
    </source>
</evidence>
<dbReference type="PANTHER" id="PTHR32196">
    <property type="entry name" value="ABC TRANSPORTER PERMEASE PROTEIN YPHD-RELATED-RELATED"/>
    <property type="match status" value="1"/>
</dbReference>
<keyword evidence="3 6" id="KW-0812">Transmembrane</keyword>
<sequence>MKRKVFDAEFVRKYGILMVLVIMWVVMLAVSPTFRTVSNAINILRQVAVNGILAIGMTFVIMTGGIDLTVGSLVAVAGVISGSILVAHPDQVIVAVLAGIVVCGLFGAMNGFFVAYMEVPAFVATLAGMTIARGFAYVYSDGKPYTLNSPNFRIIGQGMAPIIIFLVILLICHIMLSKMKFGRYIYATGGNIKAAEASGVNTRKILIKVYVLAGILSGIAGIVLASRTNSGQPAVGTGFETDAIAAAVIGGTSMTGGIGTIPGTLVGILIIGTLNNSLNLLNVSSYYQQIIKGIIILGAVCFDIVSKKKSK</sequence>
<feature type="transmembrane region" description="Helical" evidence="6">
    <location>
        <begin position="159"/>
        <end position="176"/>
    </location>
</feature>
<feature type="transmembrane region" description="Helical" evidence="6">
    <location>
        <begin position="121"/>
        <end position="139"/>
    </location>
</feature>
<keyword evidence="5 6" id="KW-0472">Membrane</keyword>
<dbReference type="EMBL" id="JAAIPF010000032">
    <property type="protein sequence ID" value="NSF74708.1"/>
    <property type="molecule type" value="Genomic_DNA"/>
</dbReference>
<keyword evidence="2" id="KW-1003">Cell membrane</keyword>
<feature type="transmembrane region" description="Helical" evidence="6">
    <location>
        <begin position="43"/>
        <end position="61"/>
    </location>
</feature>
<dbReference type="CDD" id="cd06579">
    <property type="entry name" value="TM_PBP1_transp_AraH_like"/>
    <property type="match status" value="1"/>
</dbReference>
<keyword evidence="8" id="KW-1185">Reference proteome</keyword>
<dbReference type="InterPro" id="IPR001851">
    <property type="entry name" value="ABC_transp_permease"/>
</dbReference>
<dbReference type="Pfam" id="PF02653">
    <property type="entry name" value="BPD_transp_2"/>
    <property type="match status" value="1"/>
</dbReference>
<evidence type="ECO:0000256" key="4">
    <source>
        <dbReference type="ARBA" id="ARBA00022989"/>
    </source>
</evidence>
<evidence type="ECO:0000256" key="2">
    <source>
        <dbReference type="ARBA" id="ARBA00022475"/>
    </source>
</evidence>
<keyword evidence="4 6" id="KW-1133">Transmembrane helix</keyword>
<dbReference type="Proteomes" id="UP000822152">
    <property type="component" value="Unassembled WGS sequence"/>
</dbReference>
<accession>A0ABX2GSW6</accession>
<comment type="subcellular location">
    <subcellularLocation>
        <location evidence="1">Cell membrane</location>
        <topology evidence="1">Multi-pass membrane protein</topology>
    </subcellularLocation>
</comment>
<evidence type="ECO:0000256" key="6">
    <source>
        <dbReference type="SAM" id="Phobius"/>
    </source>
</evidence>
<feature type="transmembrane region" description="Helical" evidence="6">
    <location>
        <begin position="92"/>
        <end position="114"/>
    </location>
</feature>
<evidence type="ECO:0000313" key="7">
    <source>
        <dbReference type="EMBL" id="NSF74708.1"/>
    </source>
</evidence>
<evidence type="ECO:0000256" key="1">
    <source>
        <dbReference type="ARBA" id="ARBA00004651"/>
    </source>
</evidence>
<evidence type="ECO:0000313" key="8">
    <source>
        <dbReference type="Proteomes" id="UP000822152"/>
    </source>
</evidence>
<comment type="caution">
    <text evidence="7">The sequence shown here is derived from an EMBL/GenBank/DDBJ whole genome shotgun (WGS) entry which is preliminary data.</text>
</comment>
<feature type="transmembrane region" description="Helical" evidence="6">
    <location>
        <begin position="205"/>
        <end position="225"/>
    </location>
</feature>
<reference evidence="7 8" key="1">
    <citation type="journal article" date="2020" name="Cell Host Microbe">
        <title>Functional and Genomic Variation between Human-Derived Isolates of Lachnospiraceae Reveals Inter- and Intra-Species Diversity.</title>
        <authorList>
            <person name="Sorbara M.T."/>
            <person name="Littmann E.R."/>
            <person name="Fontana E."/>
            <person name="Moody T.U."/>
            <person name="Kohout C.E."/>
            <person name="Gjonbalaj M."/>
            <person name="Eaton V."/>
            <person name="Seok R."/>
            <person name="Leiner I.M."/>
            <person name="Pamer E.G."/>
        </authorList>
    </citation>
    <scope>NUCLEOTIDE SEQUENCE [LARGE SCALE GENOMIC DNA]</scope>
    <source>
        <strain evidence="7 8">MSK.20.11</strain>
    </source>
</reference>
<feature type="transmembrane region" description="Helical" evidence="6">
    <location>
        <begin position="12"/>
        <end position="31"/>
    </location>
</feature>
<gene>
    <name evidence="7" type="ORF">G4952_13030</name>
</gene>
<feature type="transmembrane region" description="Helical" evidence="6">
    <location>
        <begin position="286"/>
        <end position="305"/>
    </location>
</feature>
<organism evidence="7 8">
    <name type="scientific">Blautia wexlerae</name>
    <dbReference type="NCBI Taxonomy" id="418240"/>
    <lineage>
        <taxon>Bacteria</taxon>
        <taxon>Bacillati</taxon>
        <taxon>Bacillota</taxon>
        <taxon>Clostridia</taxon>
        <taxon>Lachnospirales</taxon>
        <taxon>Lachnospiraceae</taxon>
        <taxon>Blautia</taxon>
    </lineage>
</organism>
<dbReference type="PANTHER" id="PTHR32196:SF72">
    <property type="entry name" value="RIBOSE IMPORT PERMEASE PROTEIN RBSC"/>
    <property type="match status" value="1"/>
</dbReference>